<dbReference type="EMBL" id="FNFT01000004">
    <property type="protein sequence ID" value="SDK12918.1"/>
    <property type="molecule type" value="Genomic_DNA"/>
</dbReference>
<dbReference type="STRING" id="2200.GCA_001571405_01450"/>
<dbReference type="OrthoDB" id="319865at2157"/>
<proteinExistence type="predicted"/>
<evidence type="ECO:0000259" key="1">
    <source>
        <dbReference type="Pfam" id="PF01592"/>
    </source>
</evidence>
<dbReference type="InterPro" id="IPR002871">
    <property type="entry name" value="NIF_FeS_clus_asmbl_NifU_N"/>
</dbReference>
<dbReference type="NCBIfam" id="TIGR03419">
    <property type="entry name" value="NifU_clost"/>
    <property type="match status" value="1"/>
</dbReference>
<dbReference type="CDD" id="cd06664">
    <property type="entry name" value="IscU_like"/>
    <property type="match status" value="1"/>
</dbReference>
<gene>
    <name evidence="2" type="ORF">SAMN04488571_104104</name>
</gene>
<dbReference type="Gene3D" id="3.90.1010.10">
    <property type="match status" value="1"/>
</dbReference>
<keyword evidence="3" id="KW-1185">Reference proteome</keyword>
<evidence type="ECO:0000313" key="2">
    <source>
        <dbReference type="EMBL" id="SDK12918.1"/>
    </source>
</evidence>
<sequence>MYSERVMDHFMNPRNMGEIPDADGVGEVGNPACGDIMRITLRIEGDRIVDAKFKTFGCAAAIASSSMATELIRGKTLDEALAVTNKAVAEALEGLPPQKLHCSVLAEEGIRKAIADYRARHGSPEASGG</sequence>
<dbReference type="GO" id="GO:0005506">
    <property type="term" value="F:iron ion binding"/>
    <property type="evidence" value="ECO:0007669"/>
    <property type="project" value="InterPro"/>
</dbReference>
<dbReference type="PANTHER" id="PTHR10093">
    <property type="entry name" value="IRON-SULFUR CLUSTER ASSEMBLY ENZYME NIFU HOMOLOG"/>
    <property type="match status" value="1"/>
</dbReference>
<dbReference type="AlphaFoldDB" id="A0A1G8ZD30"/>
<name>A0A1G8ZD30_9EURY</name>
<dbReference type="InterPro" id="IPR017787">
    <property type="entry name" value="NIF_FeS_clus_asmbl_NifU-like"/>
</dbReference>
<reference evidence="2 3" key="1">
    <citation type="submission" date="2016-10" db="EMBL/GenBank/DDBJ databases">
        <authorList>
            <person name="Varghese N."/>
            <person name="Submissions S."/>
        </authorList>
    </citation>
    <scope>NUCLEOTIDE SEQUENCE [LARGE SCALE GENOMIC DNA]</scope>
    <source>
        <strain evidence="2 3">DSM 2373</strain>
    </source>
</reference>
<feature type="domain" description="NIF system FeS cluster assembly NifU N-terminal" evidence="1">
    <location>
        <begin position="1"/>
        <end position="121"/>
    </location>
</feature>
<dbReference type="Pfam" id="PF01592">
    <property type="entry name" value="NifU_N"/>
    <property type="match status" value="1"/>
</dbReference>
<dbReference type="GO" id="GO:0016226">
    <property type="term" value="P:iron-sulfur cluster assembly"/>
    <property type="evidence" value="ECO:0007669"/>
    <property type="project" value="InterPro"/>
</dbReference>
<dbReference type="SUPFAM" id="SSF82649">
    <property type="entry name" value="SufE/NifU"/>
    <property type="match status" value="1"/>
</dbReference>
<dbReference type="Proteomes" id="UP000326500">
    <property type="component" value="Unassembled WGS sequence"/>
</dbReference>
<accession>A0A1G8ZD30</accession>
<evidence type="ECO:0000313" key="3">
    <source>
        <dbReference type="Proteomes" id="UP000326500"/>
    </source>
</evidence>
<protein>
    <submittedName>
        <fullName evidence="2">Nitrogen fixation protein NifU</fullName>
    </submittedName>
</protein>
<organism evidence="2 3">
    <name type="scientific">Methanoculleus thermophilus</name>
    <dbReference type="NCBI Taxonomy" id="2200"/>
    <lineage>
        <taxon>Archaea</taxon>
        <taxon>Methanobacteriati</taxon>
        <taxon>Methanobacteriota</taxon>
        <taxon>Stenosarchaea group</taxon>
        <taxon>Methanomicrobia</taxon>
        <taxon>Methanomicrobiales</taxon>
        <taxon>Methanomicrobiaceae</taxon>
        <taxon>Methanoculleus</taxon>
    </lineage>
</organism>
<dbReference type="RefSeq" id="WP_066957747.1">
    <property type="nucleotide sequence ID" value="NZ_BCNX01000007.1"/>
</dbReference>
<dbReference type="GO" id="GO:0051536">
    <property type="term" value="F:iron-sulfur cluster binding"/>
    <property type="evidence" value="ECO:0007669"/>
    <property type="project" value="InterPro"/>
</dbReference>